<protein>
    <recommendedName>
        <fullName evidence="4">WG repeat-containing protein</fullName>
    </recommendedName>
</protein>
<reference evidence="2 3" key="1">
    <citation type="submission" date="2018-05" db="EMBL/GenBank/DDBJ databases">
        <title>Genome sequencing of Flavobacterium sp. HYN0056.</title>
        <authorList>
            <person name="Yi H."/>
            <person name="Baek C."/>
        </authorList>
    </citation>
    <scope>NUCLEOTIDE SEQUENCE [LARGE SCALE GENOMIC DNA]</scope>
    <source>
        <strain evidence="2 3">HYN0056</strain>
    </source>
</reference>
<evidence type="ECO:0000256" key="1">
    <source>
        <dbReference type="SAM" id="SignalP"/>
    </source>
</evidence>
<organism evidence="2 3">
    <name type="scientific">Flavobacterium crocinum</name>
    <dbReference type="NCBI Taxonomy" id="2183896"/>
    <lineage>
        <taxon>Bacteria</taxon>
        <taxon>Pseudomonadati</taxon>
        <taxon>Bacteroidota</taxon>
        <taxon>Flavobacteriia</taxon>
        <taxon>Flavobacteriales</taxon>
        <taxon>Flavobacteriaceae</taxon>
        <taxon>Flavobacterium</taxon>
    </lineage>
</organism>
<keyword evidence="1" id="KW-0732">Signal</keyword>
<feature type="chain" id="PRO_5015696795" description="WG repeat-containing protein" evidence="1">
    <location>
        <begin position="20"/>
        <end position="359"/>
    </location>
</feature>
<keyword evidence="3" id="KW-1185">Reference proteome</keyword>
<dbReference type="KEGG" id="fcr:HYN56_08205"/>
<dbReference type="AlphaFoldDB" id="A0A2S1YJH7"/>
<proteinExistence type="predicted"/>
<dbReference type="Proteomes" id="UP000245250">
    <property type="component" value="Chromosome"/>
</dbReference>
<dbReference type="EMBL" id="CP029255">
    <property type="protein sequence ID" value="AWK04215.1"/>
    <property type="molecule type" value="Genomic_DNA"/>
</dbReference>
<name>A0A2S1YJH7_9FLAO</name>
<dbReference type="InterPro" id="IPR032774">
    <property type="entry name" value="WG_beta_rep"/>
</dbReference>
<dbReference type="RefSeq" id="WP_109191729.1">
    <property type="nucleotide sequence ID" value="NZ_CP029255.1"/>
</dbReference>
<evidence type="ECO:0000313" key="3">
    <source>
        <dbReference type="Proteomes" id="UP000245250"/>
    </source>
</evidence>
<evidence type="ECO:0008006" key="4">
    <source>
        <dbReference type="Google" id="ProtNLM"/>
    </source>
</evidence>
<dbReference type="Pfam" id="PF14903">
    <property type="entry name" value="WG_beta_rep"/>
    <property type="match status" value="1"/>
</dbReference>
<dbReference type="OrthoDB" id="697275at2"/>
<feature type="signal peptide" evidence="1">
    <location>
        <begin position="1"/>
        <end position="19"/>
    </location>
</feature>
<evidence type="ECO:0000313" key="2">
    <source>
        <dbReference type="EMBL" id="AWK04215.1"/>
    </source>
</evidence>
<accession>A0A2S1YJH7</accession>
<gene>
    <name evidence="2" type="ORF">HYN56_08205</name>
</gene>
<sequence length="359" mass="42022">MKKTLIICLFLCLNLSVFAQNKDTWISFWDKDSTHIGFKDKNGIVKIEPKFMGMIIAHKFENIIAVSEEKGQKWESYYLTKKGKIVGRDSLYVFDNGPDCENEGFIRFTDHKTDKMGMFNGDGKIIIPPVYSNLTKVRNGMIIVLKDAEKKQDGEHFFWTGGKEFLIDTNNKVLIENFAYNDDLNFYSLEKSKEPSKDPIRDNFLGVDGQYYSFVNFEKEFKHWLQNTLLKDLSKAGLEKHSFAKITFYKALEGWISAPKIKFIDQNYTYLKLKLEELKNPKTDYFVSTDGLNQFIFETEEYDAYFNNCRESKEWLYPVKSIIINTKNKTDFKQDHIQFLRTENGYKLISVSDAKDNLK</sequence>